<feature type="non-terminal residue" evidence="2">
    <location>
        <position position="1"/>
    </location>
</feature>
<evidence type="ECO:0000256" key="1">
    <source>
        <dbReference type="SAM" id="Phobius"/>
    </source>
</evidence>
<reference evidence="2" key="2">
    <citation type="submission" date="2011-03" db="EMBL/GenBank/DDBJ databases">
        <title>Annotation of Magnaporthe poae ATCC 64411.</title>
        <authorList>
            <person name="Ma L.-J."/>
            <person name="Dead R."/>
            <person name="Young S.K."/>
            <person name="Zeng Q."/>
            <person name="Gargeya S."/>
            <person name="Fitzgerald M."/>
            <person name="Haas B."/>
            <person name="Abouelleil A."/>
            <person name="Alvarado L."/>
            <person name="Arachchi H.M."/>
            <person name="Berlin A."/>
            <person name="Brown A."/>
            <person name="Chapman S.B."/>
            <person name="Chen Z."/>
            <person name="Dunbar C."/>
            <person name="Freedman E."/>
            <person name="Gearin G."/>
            <person name="Gellesch M."/>
            <person name="Goldberg J."/>
            <person name="Griggs A."/>
            <person name="Gujja S."/>
            <person name="Heiman D."/>
            <person name="Howarth C."/>
            <person name="Larson L."/>
            <person name="Lui A."/>
            <person name="MacDonald P.J.P."/>
            <person name="Mehta T."/>
            <person name="Montmayeur A."/>
            <person name="Murphy C."/>
            <person name="Neiman D."/>
            <person name="Pearson M."/>
            <person name="Priest M."/>
            <person name="Roberts A."/>
            <person name="Saif S."/>
            <person name="Shea T."/>
            <person name="Shenoy N."/>
            <person name="Sisk P."/>
            <person name="Stolte C."/>
            <person name="Sykes S."/>
            <person name="Yandava C."/>
            <person name="Wortman J."/>
            <person name="Nusbaum C."/>
            <person name="Birren B."/>
        </authorList>
    </citation>
    <scope>NUCLEOTIDE SEQUENCE</scope>
    <source>
        <strain evidence="2">ATCC 64411</strain>
    </source>
</reference>
<keyword evidence="1" id="KW-0472">Membrane</keyword>
<organism evidence="2">
    <name type="scientific">Magnaporthiopsis poae (strain ATCC 64411 / 73-15)</name>
    <name type="common">Kentucky bluegrass fungus</name>
    <name type="synonym">Magnaporthe poae</name>
    <dbReference type="NCBI Taxonomy" id="644358"/>
    <lineage>
        <taxon>Eukaryota</taxon>
        <taxon>Fungi</taxon>
        <taxon>Dikarya</taxon>
        <taxon>Ascomycota</taxon>
        <taxon>Pezizomycotina</taxon>
        <taxon>Sordariomycetes</taxon>
        <taxon>Sordariomycetidae</taxon>
        <taxon>Magnaporthales</taxon>
        <taxon>Magnaporthaceae</taxon>
        <taxon>Magnaporthiopsis</taxon>
    </lineage>
</organism>
<protein>
    <submittedName>
        <fullName evidence="2">Uncharacterized protein</fullName>
    </submittedName>
</protein>
<sequence>GAVELTRSEKGATVVSLKYVGRVVADFVADAGAGVAWSSLLLLLLLLLLLMPASVPPPGEETVVAYGLAELADVAARDRRSEPAAVRRNAEGSDEIIAEEGLGPGRQRCWKGRGVFTTPGSGIIP</sequence>
<dbReference type="VEuPathDB" id="FungiDB:MAPG_02379"/>
<dbReference type="AlphaFoldDB" id="A0A0H2TGZ7"/>
<gene>
    <name evidence="2" type="ORF">MAPG_02379</name>
</gene>
<keyword evidence="1" id="KW-1133">Transmembrane helix</keyword>
<proteinExistence type="predicted"/>
<dbReference type="EMBL" id="GL876967">
    <property type="protein sequence ID" value="KLU83315.1"/>
    <property type="molecule type" value="Genomic_DNA"/>
</dbReference>
<accession>A0A0H2TGZ7</accession>
<name>A0A0H2TGZ7_MAGP6</name>
<feature type="transmembrane region" description="Helical" evidence="1">
    <location>
        <begin position="27"/>
        <end position="50"/>
    </location>
</feature>
<reference evidence="2" key="1">
    <citation type="submission" date="2010-05" db="EMBL/GenBank/DDBJ databases">
        <title>The Genome Sequence of Magnaporthe poae strain ATCC 64411.</title>
        <authorList>
            <consortium name="The Broad Institute Genome Sequencing Platform"/>
            <consortium name="Broad Institute Genome Sequencing Center for Infectious Disease"/>
            <person name="Ma L.-J."/>
            <person name="Dead R."/>
            <person name="Young S."/>
            <person name="Zeng Q."/>
            <person name="Koehrsen M."/>
            <person name="Alvarado L."/>
            <person name="Berlin A."/>
            <person name="Chapman S.B."/>
            <person name="Chen Z."/>
            <person name="Freedman E."/>
            <person name="Gellesch M."/>
            <person name="Goldberg J."/>
            <person name="Griggs A."/>
            <person name="Gujja S."/>
            <person name="Heilman E.R."/>
            <person name="Heiman D."/>
            <person name="Hepburn T."/>
            <person name="Howarth C."/>
            <person name="Jen D."/>
            <person name="Larson L."/>
            <person name="Mehta T."/>
            <person name="Neiman D."/>
            <person name="Pearson M."/>
            <person name="Roberts A."/>
            <person name="Saif S."/>
            <person name="Shea T."/>
            <person name="Shenoy N."/>
            <person name="Sisk P."/>
            <person name="Stolte C."/>
            <person name="Sykes S."/>
            <person name="Walk T."/>
            <person name="White J."/>
            <person name="Yandava C."/>
            <person name="Haas B."/>
            <person name="Nusbaum C."/>
            <person name="Birren B."/>
        </authorList>
    </citation>
    <scope>NUCLEOTIDE SEQUENCE</scope>
    <source>
        <strain evidence="2">ATCC 64411</strain>
    </source>
</reference>
<evidence type="ECO:0000313" key="2">
    <source>
        <dbReference type="EMBL" id="KLU83315.1"/>
    </source>
</evidence>
<keyword evidence="1" id="KW-0812">Transmembrane</keyword>